<evidence type="ECO:0000256" key="6">
    <source>
        <dbReference type="SAM" id="Coils"/>
    </source>
</evidence>
<keyword evidence="1" id="KW-0677">Repeat</keyword>
<dbReference type="InterPro" id="IPR003593">
    <property type="entry name" value="AAA+_ATPase"/>
</dbReference>
<dbReference type="PANTHER" id="PTHR19211">
    <property type="entry name" value="ATP-BINDING TRANSPORT PROTEIN-RELATED"/>
    <property type="match status" value="1"/>
</dbReference>
<dbReference type="Proteomes" id="UP000761264">
    <property type="component" value="Unassembled WGS sequence"/>
</dbReference>
<dbReference type="EMBL" id="JAAQPH010000013">
    <property type="protein sequence ID" value="NIA70285.1"/>
    <property type="molecule type" value="Genomic_DNA"/>
</dbReference>
<dbReference type="InterPro" id="IPR003439">
    <property type="entry name" value="ABC_transporter-like_ATP-bd"/>
</dbReference>
<keyword evidence="10" id="KW-1185">Reference proteome</keyword>
<keyword evidence="3 9" id="KW-0067">ATP-binding</keyword>
<dbReference type="SMART" id="SM00382">
    <property type="entry name" value="AAA"/>
    <property type="match status" value="2"/>
</dbReference>
<dbReference type="GO" id="GO:0016887">
    <property type="term" value="F:ATP hydrolysis activity"/>
    <property type="evidence" value="ECO:0007669"/>
    <property type="project" value="InterPro"/>
</dbReference>
<feature type="coiled-coil region" evidence="6">
    <location>
        <begin position="548"/>
        <end position="616"/>
    </location>
</feature>
<dbReference type="PROSITE" id="PS00211">
    <property type="entry name" value="ABC_TRANSPORTER_1"/>
    <property type="match status" value="2"/>
</dbReference>
<protein>
    <recommendedName>
        <fullName evidence="5">Probable ATP-binding protein YheS</fullName>
    </recommendedName>
</protein>
<dbReference type="InterPro" id="IPR027417">
    <property type="entry name" value="P-loop_NTPase"/>
</dbReference>
<dbReference type="RefSeq" id="WP_167226731.1">
    <property type="nucleotide sequence ID" value="NZ_JAAQPH010000013.1"/>
</dbReference>
<dbReference type="Pfam" id="PF00005">
    <property type="entry name" value="ABC_tran"/>
    <property type="match status" value="2"/>
</dbReference>
<evidence type="ECO:0000259" key="8">
    <source>
        <dbReference type="PROSITE" id="PS50893"/>
    </source>
</evidence>
<dbReference type="PANTHER" id="PTHR19211:SF14">
    <property type="entry name" value="ATP-BINDING CASSETTE SUB-FAMILY F MEMBER 1"/>
    <property type="match status" value="1"/>
</dbReference>
<evidence type="ECO:0000256" key="7">
    <source>
        <dbReference type="SAM" id="MobiDB-lite"/>
    </source>
</evidence>
<evidence type="ECO:0000256" key="4">
    <source>
        <dbReference type="ARBA" id="ARBA00061571"/>
    </source>
</evidence>
<dbReference type="InterPro" id="IPR032781">
    <property type="entry name" value="ABC_tran_Xtn"/>
</dbReference>
<name>A0A967EZI5_9PROT</name>
<gene>
    <name evidence="9" type="ORF">HBA54_16885</name>
</gene>
<dbReference type="PROSITE" id="PS50893">
    <property type="entry name" value="ABC_TRANSPORTER_2"/>
    <property type="match status" value="2"/>
</dbReference>
<evidence type="ECO:0000256" key="2">
    <source>
        <dbReference type="ARBA" id="ARBA00022741"/>
    </source>
</evidence>
<evidence type="ECO:0000313" key="9">
    <source>
        <dbReference type="EMBL" id="NIA70285.1"/>
    </source>
</evidence>
<organism evidence="9 10">
    <name type="scientific">Pelagibius litoralis</name>
    <dbReference type="NCBI Taxonomy" id="374515"/>
    <lineage>
        <taxon>Bacteria</taxon>
        <taxon>Pseudomonadati</taxon>
        <taxon>Pseudomonadota</taxon>
        <taxon>Alphaproteobacteria</taxon>
        <taxon>Rhodospirillales</taxon>
        <taxon>Rhodovibrionaceae</taxon>
        <taxon>Pelagibius</taxon>
    </lineage>
</organism>
<dbReference type="Gene3D" id="3.40.50.300">
    <property type="entry name" value="P-loop containing nucleotide triphosphate hydrolases"/>
    <property type="match status" value="2"/>
</dbReference>
<keyword evidence="6" id="KW-0175">Coiled coil</keyword>
<dbReference type="SUPFAM" id="SSF52540">
    <property type="entry name" value="P-loop containing nucleoside triphosphate hydrolases"/>
    <property type="match status" value="2"/>
</dbReference>
<feature type="domain" description="ABC transporter" evidence="8">
    <location>
        <begin position="310"/>
        <end position="525"/>
    </location>
</feature>
<dbReference type="InterPro" id="IPR050611">
    <property type="entry name" value="ABCF"/>
</dbReference>
<evidence type="ECO:0000256" key="3">
    <source>
        <dbReference type="ARBA" id="ARBA00022840"/>
    </source>
</evidence>
<evidence type="ECO:0000256" key="5">
    <source>
        <dbReference type="ARBA" id="ARBA00069073"/>
    </source>
</evidence>
<dbReference type="FunFam" id="3.40.50.300:FF:002053">
    <property type="entry name" value="ABC transporter ATP-binding protein"/>
    <property type="match status" value="1"/>
</dbReference>
<reference evidence="9" key="1">
    <citation type="submission" date="2020-03" db="EMBL/GenBank/DDBJ databases">
        <title>Genome of Pelagibius litoralis DSM 21314T.</title>
        <authorList>
            <person name="Wang G."/>
        </authorList>
    </citation>
    <scope>NUCLEOTIDE SEQUENCE</scope>
    <source>
        <strain evidence="9">DSM 21314</strain>
    </source>
</reference>
<proteinExistence type="inferred from homology"/>
<sequence length="627" mass="69605">MLHINELGYRVQGDPLFEKATVAVNKGERVGLVGRNGSGKTTLLKLISKELQPDEGSITVPRKLRVGKVAQEAPSGQTSLIDTVLAADTERTALMAESEEATDPTRIAELHERLAAIQADSAPARAARILAGLGFNEAAQQRPCAEFSGGWRMRVALASLLFAAPDLLLLDEPTNHLDLEAALWLETFLKSYPGTLLLVSHDRGLLNRAVNRIIHLEHHRLTAYSGNYDRFERLRREHLEHQAALHAKQQAERRHIQSFVDRFRYKASKARQAQSRLKALARMEPIASVMEDRTVAFGFPAPSHLSPPILTLEDAAVGYEVGKPILSSLDLRLDMDDRVALLGANGNGKSTLSKLLAGRLKPMQGRMARSGKLKIGYFAQDQADELDLEATPLKHMERLMPLETATKLRAQLGRFGFGVDRAEVAVGKLSGGEKARLLFALMSRDAPHVLILDEPTNHLDVDSRQALIQALGAFEGAVILVSHDPHLIELTADRLWLVADGAVKPFDGDMDDYRKLLMEQRRQERSRQRGEKPKRDDVVSKKDRRRAAAEARAAVADLRRACKQAEADVERLGKERDKLEAKLADPKVYEGPTADLQKLQITLGQIKQRLSDAENRWLELQSSLEEA</sequence>
<evidence type="ECO:0000313" key="10">
    <source>
        <dbReference type="Proteomes" id="UP000761264"/>
    </source>
</evidence>
<evidence type="ECO:0000256" key="1">
    <source>
        <dbReference type="ARBA" id="ARBA00022737"/>
    </source>
</evidence>
<dbReference type="InterPro" id="IPR017871">
    <property type="entry name" value="ABC_transporter-like_CS"/>
</dbReference>
<dbReference type="InterPro" id="IPR032524">
    <property type="entry name" value="ABC_tran_C"/>
</dbReference>
<dbReference type="Pfam" id="PF16326">
    <property type="entry name" value="ABC_tran_CTD"/>
    <property type="match status" value="1"/>
</dbReference>
<dbReference type="Pfam" id="PF12848">
    <property type="entry name" value="ABC_tran_Xtn"/>
    <property type="match status" value="1"/>
</dbReference>
<dbReference type="Gene3D" id="1.10.287.380">
    <property type="entry name" value="Valyl-tRNA synthetase, C-terminal domain"/>
    <property type="match status" value="1"/>
</dbReference>
<dbReference type="AlphaFoldDB" id="A0A967EZI5"/>
<feature type="region of interest" description="Disordered" evidence="7">
    <location>
        <begin position="521"/>
        <end position="543"/>
    </location>
</feature>
<dbReference type="CDD" id="cd03221">
    <property type="entry name" value="ABCF_EF-3"/>
    <property type="match status" value="2"/>
</dbReference>
<dbReference type="GO" id="GO:0005524">
    <property type="term" value="F:ATP binding"/>
    <property type="evidence" value="ECO:0007669"/>
    <property type="project" value="UniProtKB-KW"/>
</dbReference>
<dbReference type="GO" id="GO:0003677">
    <property type="term" value="F:DNA binding"/>
    <property type="evidence" value="ECO:0007669"/>
    <property type="project" value="InterPro"/>
</dbReference>
<accession>A0A967EZI5</accession>
<dbReference type="InterPro" id="IPR037118">
    <property type="entry name" value="Val-tRNA_synth_C_sf"/>
</dbReference>
<keyword evidence="2" id="KW-0547">Nucleotide-binding</keyword>
<feature type="domain" description="ABC transporter" evidence="8">
    <location>
        <begin position="2"/>
        <end position="243"/>
    </location>
</feature>
<comment type="similarity">
    <text evidence="4">Belongs to the ABC transporter superfamily. ABCF family. YheS subfamily.</text>
</comment>
<comment type="caution">
    <text evidence="9">The sequence shown here is derived from an EMBL/GenBank/DDBJ whole genome shotgun (WGS) entry which is preliminary data.</text>
</comment>
<dbReference type="FunFam" id="3.40.50.300:FF:000011">
    <property type="entry name" value="Putative ABC transporter ATP-binding component"/>
    <property type="match status" value="1"/>
</dbReference>